<name>A0ABR3GXW1_9PEZI</name>
<evidence type="ECO:0000313" key="4">
    <source>
        <dbReference type="Proteomes" id="UP001447188"/>
    </source>
</evidence>
<organism evidence="3 4">
    <name type="scientific">Discina gigas</name>
    <dbReference type="NCBI Taxonomy" id="1032678"/>
    <lineage>
        <taxon>Eukaryota</taxon>
        <taxon>Fungi</taxon>
        <taxon>Dikarya</taxon>
        <taxon>Ascomycota</taxon>
        <taxon>Pezizomycotina</taxon>
        <taxon>Pezizomycetes</taxon>
        <taxon>Pezizales</taxon>
        <taxon>Discinaceae</taxon>
        <taxon>Discina</taxon>
    </lineage>
</organism>
<feature type="domain" description="DUF7923" evidence="1">
    <location>
        <begin position="1"/>
        <end position="166"/>
    </location>
</feature>
<dbReference type="PANTHER" id="PTHR37543:SF1">
    <property type="entry name" value="CCCH ZINC FINGER DNA BINDING PROTEIN (AFU_ORTHOLOGUE AFUA_5G12760)"/>
    <property type="match status" value="1"/>
</dbReference>
<accession>A0ABR3GXW1</accession>
<dbReference type="Proteomes" id="UP001447188">
    <property type="component" value="Unassembled WGS sequence"/>
</dbReference>
<proteinExistence type="predicted"/>
<dbReference type="InterPro" id="IPR057683">
    <property type="entry name" value="DUF7923"/>
</dbReference>
<evidence type="ECO:0008006" key="5">
    <source>
        <dbReference type="Google" id="ProtNLM"/>
    </source>
</evidence>
<reference evidence="3 4" key="1">
    <citation type="submission" date="2024-02" db="EMBL/GenBank/DDBJ databases">
        <title>Discinaceae phylogenomics.</title>
        <authorList>
            <person name="Dirks A.C."/>
            <person name="James T.Y."/>
        </authorList>
    </citation>
    <scope>NUCLEOTIDE SEQUENCE [LARGE SCALE GENOMIC DNA]</scope>
    <source>
        <strain evidence="3 4">ACD0624</strain>
    </source>
</reference>
<sequence>MIFKDNLLAKGKAGGTEAGRLLLQEISNEVKATSEHESIDIHVRIFANLYKLATVLQTADRIKDIKQFKDFTLGFTQSREHLYFIDVGDGKEMVDSRVRAELMWHLDNYNCLKVVLGASHDNGYARTLSSIVSEGNDARVLLVEGTPFASEVRSLQFQSTRLLDIFESHKLEIPKYVVQNYAPPKTLASPKTSNSYANAAIASVASANIFNDSPMMSKPLFIGSATTKKLTPVQHQAAITRIKSLQPAPCNDHYLVGFCWKDSCFFSHKHNLNAAEIQAMRIRVGLTRCEFGEQCINEKCYRGHTCQNIRNGKCVRPNCPFLDNEHPAGALT</sequence>
<gene>
    <name evidence="3" type="ORF">Q9L58_000299</name>
</gene>
<protein>
    <recommendedName>
        <fullName evidence="5">C3H1-type domain-containing protein</fullName>
    </recommendedName>
</protein>
<keyword evidence="4" id="KW-1185">Reference proteome</keyword>
<dbReference type="PANTHER" id="PTHR37543">
    <property type="entry name" value="CCCH ZINC FINGER DNA BINDING PROTEIN (AFU_ORTHOLOGUE AFUA_5G12760)"/>
    <property type="match status" value="1"/>
</dbReference>
<dbReference type="Pfam" id="PF25543">
    <property type="entry name" value="zf-CCCH_tandem"/>
    <property type="match status" value="1"/>
</dbReference>
<evidence type="ECO:0000259" key="2">
    <source>
        <dbReference type="Pfam" id="PF25543"/>
    </source>
</evidence>
<feature type="domain" description="Tandem CCCH zinc finger" evidence="2">
    <location>
        <begin position="280"/>
        <end position="327"/>
    </location>
</feature>
<dbReference type="Pfam" id="PF25540">
    <property type="entry name" value="DUF7923"/>
    <property type="match status" value="1"/>
</dbReference>
<evidence type="ECO:0000313" key="3">
    <source>
        <dbReference type="EMBL" id="KAL0640630.1"/>
    </source>
</evidence>
<dbReference type="EMBL" id="JBBBZM010000002">
    <property type="protein sequence ID" value="KAL0640630.1"/>
    <property type="molecule type" value="Genomic_DNA"/>
</dbReference>
<dbReference type="InterPro" id="IPR057654">
    <property type="entry name" value="Znf-CCCH_tandem"/>
</dbReference>
<comment type="caution">
    <text evidence="3">The sequence shown here is derived from an EMBL/GenBank/DDBJ whole genome shotgun (WGS) entry which is preliminary data.</text>
</comment>
<evidence type="ECO:0000259" key="1">
    <source>
        <dbReference type="Pfam" id="PF25540"/>
    </source>
</evidence>